<name>A0AA35VUM2_LACSI</name>
<accession>A0AA35VUM2</accession>
<evidence type="ECO:0000313" key="2">
    <source>
        <dbReference type="Proteomes" id="UP001177003"/>
    </source>
</evidence>
<dbReference type="EMBL" id="OX465077">
    <property type="protein sequence ID" value="CAI9270037.1"/>
    <property type="molecule type" value="Genomic_DNA"/>
</dbReference>
<keyword evidence="2" id="KW-1185">Reference proteome</keyword>
<proteinExistence type="predicted"/>
<reference evidence="1" key="1">
    <citation type="submission" date="2023-04" db="EMBL/GenBank/DDBJ databases">
        <authorList>
            <person name="Vijverberg K."/>
            <person name="Xiong W."/>
            <person name="Schranz E."/>
        </authorList>
    </citation>
    <scope>NUCLEOTIDE SEQUENCE</scope>
</reference>
<protein>
    <submittedName>
        <fullName evidence="1">Uncharacterized protein</fullName>
    </submittedName>
</protein>
<organism evidence="1 2">
    <name type="scientific">Lactuca saligna</name>
    <name type="common">Willowleaf lettuce</name>
    <dbReference type="NCBI Taxonomy" id="75948"/>
    <lineage>
        <taxon>Eukaryota</taxon>
        <taxon>Viridiplantae</taxon>
        <taxon>Streptophyta</taxon>
        <taxon>Embryophyta</taxon>
        <taxon>Tracheophyta</taxon>
        <taxon>Spermatophyta</taxon>
        <taxon>Magnoliopsida</taxon>
        <taxon>eudicotyledons</taxon>
        <taxon>Gunneridae</taxon>
        <taxon>Pentapetalae</taxon>
        <taxon>asterids</taxon>
        <taxon>campanulids</taxon>
        <taxon>Asterales</taxon>
        <taxon>Asteraceae</taxon>
        <taxon>Cichorioideae</taxon>
        <taxon>Cichorieae</taxon>
        <taxon>Lactucinae</taxon>
        <taxon>Lactuca</taxon>
    </lineage>
</organism>
<evidence type="ECO:0000313" key="1">
    <source>
        <dbReference type="EMBL" id="CAI9270037.1"/>
    </source>
</evidence>
<dbReference type="AlphaFoldDB" id="A0AA35VUM2"/>
<sequence length="122" mass="13626">MSKLFLSGSLNLSIPTFPSSLSDSNILTLIPMSRNHRLTFHRIYKSCSSISRIVWSRFCLNVAVMIKAGDGGSVDGGFLVTKGEGCRHVMMIVMDFLFSDSSRINSIFCMMKTIEKRDYDSA</sequence>
<gene>
    <name evidence="1" type="ORF">LSALG_LOCUS10377</name>
</gene>
<dbReference type="Proteomes" id="UP001177003">
    <property type="component" value="Chromosome 1"/>
</dbReference>